<reference evidence="9 10" key="1">
    <citation type="submission" date="2018-09" db="EMBL/GenBank/DDBJ databases">
        <authorList>
            <person name="Wang Z."/>
        </authorList>
    </citation>
    <scope>NUCLEOTIDE SEQUENCE [LARGE SCALE GENOMIC DNA]</scope>
    <source>
        <strain evidence="9 10">ALS 81</strain>
    </source>
</reference>
<keyword evidence="6 7" id="KW-0472">Membrane</keyword>
<accession>A0A420EHH9</accession>
<evidence type="ECO:0000256" key="4">
    <source>
        <dbReference type="ARBA" id="ARBA00022692"/>
    </source>
</evidence>
<evidence type="ECO:0000256" key="5">
    <source>
        <dbReference type="ARBA" id="ARBA00022989"/>
    </source>
</evidence>
<dbReference type="OrthoDB" id="9806984at2"/>
<dbReference type="InterPro" id="IPR051800">
    <property type="entry name" value="PqiA-PqiB_transport"/>
</dbReference>
<dbReference type="PANTHER" id="PTHR30462">
    <property type="entry name" value="INTERMEMBRANE TRANSPORT PROTEIN PQIB-RELATED"/>
    <property type="match status" value="1"/>
</dbReference>
<dbReference type="AlphaFoldDB" id="A0A420EHH9"/>
<dbReference type="RefSeq" id="WP_120354124.1">
    <property type="nucleotide sequence ID" value="NZ_RAQO01000004.1"/>
</dbReference>
<evidence type="ECO:0000313" key="9">
    <source>
        <dbReference type="EMBL" id="RKF20120.1"/>
    </source>
</evidence>
<dbReference type="Pfam" id="PF02470">
    <property type="entry name" value="MlaD"/>
    <property type="match status" value="4"/>
</dbReference>
<keyword evidence="2" id="KW-1003">Cell membrane</keyword>
<keyword evidence="5 7" id="KW-1133">Transmembrane helix</keyword>
<keyword evidence="10" id="KW-1185">Reference proteome</keyword>
<evidence type="ECO:0000256" key="1">
    <source>
        <dbReference type="ARBA" id="ARBA00004533"/>
    </source>
</evidence>
<organism evidence="9 10">
    <name type="scientific">Alginatibacterium sediminis</name>
    <dbReference type="NCBI Taxonomy" id="2164068"/>
    <lineage>
        <taxon>Bacteria</taxon>
        <taxon>Pseudomonadati</taxon>
        <taxon>Pseudomonadota</taxon>
        <taxon>Gammaproteobacteria</taxon>
        <taxon>Alteromonadales</taxon>
        <taxon>Alteromonadaceae</taxon>
        <taxon>Alginatibacterium</taxon>
    </lineage>
</organism>
<keyword evidence="4 7" id="KW-0812">Transmembrane</keyword>
<feature type="domain" description="Mce/MlaD" evidence="8">
    <location>
        <begin position="740"/>
        <end position="798"/>
    </location>
</feature>
<keyword evidence="3" id="KW-0997">Cell inner membrane</keyword>
<dbReference type="EMBL" id="RAQO01000004">
    <property type="protein sequence ID" value="RKF20120.1"/>
    <property type="molecule type" value="Genomic_DNA"/>
</dbReference>
<protein>
    <submittedName>
        <fullName evidence="9">MCE family protein</fullName>
    </submittedName>
</protein>
<comment type="caution">
    <text evidence="9">The sequence shown here is derived from an EMBL/GenBank/DDBJ whole genome shotgun (WGS) entry which is preliminary data.</text>
</comment>
<evidence type="ECO:0000313" key="10">
    <source>
        <dbReference type="Proteomes" id="UP000286482"/>
    </source>
</evidence>
<evidence type="ECO:0000256" key="3">
    <source>
        <dbReference type="ARBA" id="ARBA00022519"/>
    </source>
</evidence>
<dbReference type="Proteomes" id="UP000286482">
    <property type="component" value="Unassembled WGS sequence"/>
</dbReference>
<proteinExistence type="predicted"/>
<dbReference type="InterPro" id="IPR003399">
    <property type="entry name" value="Mce/MlaD"/>
</dbReference>
<feature type="domain" description="Mce/MlaD" evidence="8">
    <location>
        <begin position="155"/>
        <end position="214"/>
    </location>
</feature>
<evidence type="ECO:0000259" key="8">
    <source>
        <dbReference type="Pfam" id="PF02470"/>
    </source>
</evidence>
<feature type="transmembrane region" description="Helical" evidence="7">
    <location>
        <begin position="12"/>
        <end position="34"/>
    </location>
</feature>
<name>A0A420EHH9_9ALTE</name>
<gene>
    <name evidence="9" type="ORF">DBZ36_06640</name>
</gene>
<dbReference type="GO" id="GO:0005886">
    <property type="term" value="C:plasma membrane"/>
    <property type="evidence" value="ECO:0007669"/>
    <property type="project" value="UniProtKB-SubCell"/>
</dbReference>
<evidence type="ECO:0000256" key="6">
    <source>
        <dbReference type="ARBA" id="ARBA00023136"/>
    </source>
</evidence>
<sequence length="865" mass="94869">MTELAQAQTKKPPVVSPIWLLPIIALGIGIWLVYRSWASAGVLIEIQFENANGIKAGQTLIYYQGLDVGTVRKISLNQVSNGVIVEAEIKRSAEKLLRSDSQFWLVAPKASITEISGLDALVGGNYIALAAGEGEAQYEFIGSLTPPALLNGSGLNIELSADNLGSLNVGSAIYYKQIQVGEIQRFELSQDDQSVKFSASIDAEYQNLVRMDSRFWNVSGIDIDISTSGIKVETGSLASIIAGGVSFDSPSYSEPADNKHLFKLYDNYQLANRGNTIRVYVDEVKGFKENSSQISFQGLPIAYLEAVVLLEDQSFEAIFKIIEGYQQLFTTNSQLLSIDPKLSLDGIENPQAFIGSRNFELIYAQGENNGLFDLRQSAKPSETSFTIELNAEEARGLAIGSAIDYRGVKIGHLSSIDLNNGELFISADILDSYRPLINQHSRFYKHSLLHINAGLEGITVQTGEIKSALSGGLGLITRADAKPIVGFEDKFPIFVNEEAARLAQHSEGAKSIRLKAKHLGSVAKGSPLLFQELQVGQIVDFSMLSKGEFLVELEIWGPFSHLLDSHTRFWESSGFQVEASLAGVNIDAASIESLLRGGISFDHFNQLDQSYNRVLYPDRESAISRVTKINIDAKKGYGLRAGMDIRHNDQTIGEVESVNFSDDLKLLNLEAKINHPFEKHFAKAGAKFWLSTSEISLSGSKNIGNLITGDYISASPGKGKLQKQFSLHEDQPLYAGKTLPLRLKSQSMGSLSKGNPVYYRQLQVGTIVATGLANTGESVYIDIEIEKRYAHLVQRNSKFWHASGFEFNLGFGGARLKMESIESLVSGGIVFATPPASTTPARRYQVFDLHAKANDEWLQWYGDAN</sequence>
<comment type="subcellular location">
    <subcellularLocation>
        <location evidence="1">Cell inner membrane</location>
    </subcellularLocation>
</comment>
<evidence type="ECO:0000256" key="7">
    <source>
        <dbReference type="SAM" id="Phobius"/>
    </source>
</evidence>
<feature type="domain" description="Mce/MlaD" evidence="8">
    <location>
        <begin position="386"/>
        <end position="440"/>
    </location>
</feature>
<dbReference type="PANTHER" id="PTHR30462:SF0">
    <property type="entry name" value="INTERMEMBRANE TRANSPORT PROTEIN YEBT"/>
    <property type="match status" value="1"/>
</dbReference>
<evidence type="ECO:0000256" key="2">
    <source>
        <dbReference type="ARBA" id="ARBA00022475"/>
    </source>
</evidence>
<feature type="domain" description="Mce/MlaD" evidence="8">
    <location>
        <begin position="41"/>
        <end position="132"/>
    </location>
</feature>